<proteinExistence type="predicted"/>
<dbReference type="EMBL" id="JALXMO010000002">
    <property type="protein sequence ID" value="MCT1606018.1"/>
    <property type="molecule type" value="Genomic_DNA"/>
</dbReference>
<name>A0ABT2HMV4_9MICC</name>
<comment type="caution">
    <text evidence="1">The sequence shown here is derived from an EMBL/GenBank/DDBJ whole genome shotgun (WGS) entry which is preliminary data.</text>
</comment>
<evidence type="ECO:0000313" key="1">
    <source>
        <dbReference type="EMBL" id="MCT1606018.1"/>
    </source>
</evidence>
<keyword evidence="2" id="KW-1185">Reference proteome</keyword>
<evidence type="ECO:0000313" key="2">
    <source>
        <dbReference type="Proteomes" id="UP001205046"/>
    </source>
</evidence>
<dbReference type="RefSeq" id="WP_260072250.1">
    <property type="nucleotide sequence ID" value="NZ_JALXMO010000002.1"/>
</dbReference>
<sequence length="62" mass="6746">MRKGIGVIATKVMDLDASACFAVEVHYVDFLAVSENLLAGSEYSILSGLGWAKVKKIIFCEH</sequence>
<gene>
    <name evidence="1" type="ORF">M3B43_01520</name>
</gene>
<protein>
    <submittedName>
        <fullName evidence="1">Uncharacterized protein</fullName>
    </submittedName>
</protein>
<organism evidence="1 2">
    <name type="scientific">Nesterenkonia massiliensis</name>
    <dbReference type="NCBI Taxonomy" id="1232429"/>
    <lineage>
        <taxon>Bacteria</taxon>
        <taxon>Bacillati</taxon>
        <taxon>Actinomycetota</taxon>
        <taxon>Actinomycetes</taxon>
        <taxon>Micrococcales</taxon>
        <taxon>Micrococcaceae</taxon>
        <taxon>Nesterenkonia</taxon>
    </lineage>
</organism>
<dbReference type="Proteomes" id="UP001205046">
    <property type="component" value="Unassembled WGS sequence"/>
</dbReference>
<accession>A0ABT2HMV4</accession>
<reference evidence="1 2" key="1">
    <citation type="submission" date="2022-04" db="EMBL/GenBank/DDBJ databases">
        <title>Human microbiome associated bacterial genomes.</title>
        <authorList>
            <person name="Sandstrom S."/>
            <person name="Salamzade R."/>
            <person name="Kalan L.R."/>
        </authorList>
    </citation>
    <scope>NUCLEOTIDE SEQUENCE [LARGE SCALE GENOMIC DNA]</scope>
    <source>
        <strain evidence="2">p3-SID767</strain>
    </source>
</reference>